<keyword evidence="4 16" id="KW-0678">Repressor</keyword>
<dbReference type="Pfam" id="PF00158">
    <property type="entry name" value="Sigma54_activat"/>
    <property type="match status" value="1"/>
</dbReference>
<dbReference type="NCBIfam" id="TIGR01818">
    <property type="entry name" value="ntrC"/>
    <property type="match status" value="1"/>
</dbReference>
<gene>
    <name evidence="16 19" type="primary">ntrC</name>
    <name evidence="19" type="ORF">V1479_11990</name>
</gene>
<dbReference type="PROSITE" id="PS00676">
    <property type="entry name" value="SIGMA54_INTERACT_2"/>
    <property type="match status" value="1"/>
</dbReference>
<evidence type="ECO:0000256" key="2">
    <source>
        <dbReference type="ARBA" id="ARBA00019059"/>
    </source>
</evidence>
<keyword evidence="9 16" id="KW-0805">Transcription regulation</keyword>
<dbReference type="InterPro" id="IPR001789">
    <property type="entry name" value="Sig_transdc_resp-reg_receiver"/>
</dbReference>
<sequence>MTTRGNILVADDDAAIRTVLNQALSRVGHDVRVTSNASTLWRWVAAGEGDLVITDVVMPDENAFDMIPRIKKARPDLPVIVMSAQNTFMTAIRASETGAYEYLPKPFDLTELLTIVNRALSEPRRHVPDMRGDEQPDPMPLVGRSAAMQDIYRMLARMMQTDLTVMITGESGTGKELVARALHEYGRRRSGPFVAINMAAIPRDLIESELFGHEKGAFTGAQNRSTGRFEQAEGGTLFLDEIGDMPMEAQTRLLRVLQQGEYTTVGGRTPIRTDVRIVAATNKDLRTLINQGLFREDLFYRLNVVPLRLPALRERAEDVPDLVRHFFKLGEKEGLQPKRISTAGVELMKRYPWPGNVRELENLIRRLAALYPQDEITAEIIETELRTVDVSPSMPAAAMLPDDITISQAVELHLQRYFAGFGTELPPPGLYQRVLAEVEYPLVLASMTATRGNQIKAAELLGLNRNTLRKKIRELGVNVYRASK</sequence>
<proteinExistence type="predicted"/>
<evidence type="ECO:0000313" key="20">
    <source>
        <dbReference type="Proteomes" id="UP001559025"/>
    </source>
</evidence>
<evidence type="ECO:0000256" key="16">
    <source>
        <dbReference type="RuleBase" id="RU365013"/>
    </source>
</evidence>
<keyword evidence="12 16" id="KW-0804">Transcription</keyword>
<dbReference type="SUPFAM" id="SSF52172">
    <property type="entry name" value="CheY-like"/>
    <property type="match status" value="1"/>
</dbReference>
<evidence type="ECO:0000256" key="15">
    <source>
        <dbReference type="PROSITE-ProRule" id="PRU00169"/>
    </source>
</evidence>
<dbReference type="Gene3D" id="1.10.8.60">
    <property type="match status" value="1"/>
</dbReference>
<evidence type="ECO:0000256" key="14">
    <source>
        <dbReference type="ARBA" id="ARBA00043886"/>
    </source>
</evidence>
<protein>
    <recommendedName>
        <fullName evidence="2 16">DNA-binding transcriptional regulator NtrC</fullName>
    </recommendedName>
    <alternativeName>
        <fullName evidence="16">Nitrogen regulation protein NR(I)</fullName>
    </alternativeName>
</protein>
<evidence type="ECO:0000256" key="3">
    <source>
        <dbReference type="ARBA" id="ARBA00022490"/>
    </source>
</evidence>
<dbReference type="SMART" id="SM00448">
    <property type="entry name" value="REC"/>
    <property type="match status" value="1"/>
</dbReference>
<dbReference type="RefSeq" id="WP_368803094.1">
    <property type="nucleotide sequence ID" value="NZ_JAZHFV010000003.1"/>
</dbReference>
<evidence type="ECO:0000256" key="10">
    <source>
        <dbReference type="ARBA" id="ARBA00023125"/>
    </source>
</evidence>
<dbReference type="Proteomes" id="UP001559025">
    <property type="component" value="Unassembled WGS sequence"/>
</dbReference>
<dbReference type="InterPro" id="IPR002197">
    <property type="entry name" value="HTH_Fis"/>
</dbReference>
<evidence type="ECO:0000256" key="8">
    <source>
        <dbReference type="ARBA" id="ARBA00023012"/>
    </source>
</evidence>
<dbReference type="InterPro" id="IPR058031">
    <property type="entry name" value="AAA_lid_NorR"/>
</dbReference>
<comment type="function">
    <text evidence="14 16">Member of the two-component regulatory system NtrB/NtrC, which controls expression of the nitrogen-regulated (ntr) genes in response to nitrogen limitation. Phosphorylated NtrC binds directly to DNA and stimulates the formation of open promoter-sigma54-RNA polymerase complexes.</text>
</comment>
<evidence type="ECO:0000256" key="9">
    <source>
        <dbReference type="ARBA" id="ARBA00023015"/>
    </source>
</evidence>
<dbReference type="Gene3D" id="3.40.50.2300">
    <property type="match status" value="1"/>
</dbReference>
<keyword evidence="7 16" id="KW-0067">ATP-binding</keyword>
<dbReference type="PRINTS" id="PR01590">
    <property type="entry name" value="HTHFIS"/>
</dbReference>
<evidence type="ECO:0000256" key="1">
    <source>
        <dbReference type="ARBA" id="ARBA00004496"/>
    </source>
</evidence>
<organism evidence="19 20">
    <name type="scientific">Neoaquamicrobium sediminum</name>
    <dbReference type="NCBI Taxonomy" id="1849104"/>
    <lineage>
        <taxon>Bacteria</taxon>
        <taxon>Pseudomonadati</taxon>
        <taxon>Pseudomonadota</taxon>
        <taxon>Alphaproteobacteria</taxon>
        <taxon>Hyphomicrobiales</taxon>
        <taxon>Phyllobacteriaceae</taxon>
        <taxon>Neoaquamicrobium</taxon>
    </lineage>
</organism>
<dbReference type="SUPFAM" id="SSF52540">
    <property type="entry name" value="P-loop containing nucleoside triphosphate hydrolases"/>
    <property type="match status" value="1"/>
</dbReference>
<dbReference type="Pfam" id="PF00072">
    <property type="entry name" value="Response_reg"/>
    <property type="match status" value="1"/>
</dbReference>
<feature type="domain" description="Sigma-54 factor interaction" evidence="17">
    <location>
        <begin position="141"/>
        <end position="369"/>
    </location>
</feature>
<keyword evidence="20" id="KW-1185">Reference proteome</keyword>
<keyword evidence="5 15" id="KW-0597">Phosphoprotein</keyword>
<dbReference type="InterPro" id="IPR011006">
    <property type="entry name" value="CheY-like_superfamily"/>
</dbReference>
<dbReference type="InterPro" id="IPR025944">
    <property type="entry name" value="Sigma_54_int_dom_CS"/>
</dbReference>
<evidence type="ECO:0000259" key="17">
    <source>
        <dbReference type="PROSITE" id="PS50045"/>
    </source>
</evidence>
<dbReference type="PROSITE" id="PS50110">
    <property type="entry name" value="RESPONSE_REGULATORY"/>
    <property type="match status" value="1"/>
</dbReference>
<feature type="modified residue" description="4-aspartylphosphate" evidence="15">
    <location>
        <position position="55"/>
    </location>
</feature>
<feature type="domain" description="Response regulatory" evidence="18">
    <location>
        <begin position="6"/>
        <end position="120"/>
    </location>
</feature>
<evidence type="ECO:0000259" key="18">
    <source>
        <dbReference type="PROSITE" id="PS50110"/>
    </source>
</evidence>
<keyword evidence="8 16" id="KW-0902">Two-component regulatory system</keyword>
<dbReference type="Gene3D" id="3.40.50.300">
    <property type="entry name" value="P-loop containing nucleotide triphosphate hydrolases"/>
    <property type="match status" value="1"/>
</dbReference>
<dbReference type="SUPFAM" id="SSF46689">
    <property type="entry name" value="Homeodomain-like"/>
    <property type="match status" value="1"/>
</dbReference>
<dbReference type="InterPro" id="IPR010114">
    <property type="entry name" value="Transcript_reg_NtrC"/>
</dbReference>
<evidence type="ECO:0000256" key="7">
    <source>
        <dbReference type="ARBA" id="ARBA00022840"/>
    </source>
</evidence>
<dbReference type="Gene3D" id="1.10.10.60">
    <property type="entry name" value="Homeodomain-like"/>
    <property type="match status" value="1"/>
</dbReference>
<dbReference type="PANTHER" id="PTHR32071">
    <property type="entry name" value="TRANSCRIPTIONAL REGULATORY PROTEIN"/>
    <property type="match status" value="1"/>
</dbReference>
<dbReference type="PROSITE" id="PS00675">
    <property type="entry name" value="SIGMA54_INTERACT_1"/>
    <property type="match status" value="1"/>
</dbReference>
<dbReference type="InterPro" id="IPR009057">
    <property type="entry name" value="Homeodomain-like_sf"/>
</dbReference>
<reference evidence="19 20" key="1">
    <citation type="submission" date="2024-01" db="EMBL/GenBank/DDBJ databases">
        <title>New evidence supports the origin of RcGTA from prophage.</title>
        <authorList>
            <person name="Xu Y."/>
            <person name="Liu B."/>
            <person name="Chen F."/>
        </authorList>
    </citation>
    <scope>NUCLEOTIDE SEQUENCE [LARGE SCALE GENOMIC DNA]</scope>
    <source>
        <strain evidence="19 20">CBW1107-2</strain>
    </source>
</reference>
<dbReference type="PROSITE" id="PS00688">
    <property type="entry name" value="SIGMA54_INTERACT_3"/>
    <property type="match status" value="1"/>
</dbReference>
<dbReference type="InterPro" id="IPR003593">
    <property type="entry name" value="AAA+_ATPase"/>
</dbReference>
<dbReference type="Pfam" id="PF02954">
    <property type="entry name" value="HTH_8"/>
    <property type="match status" value="1"/>
</dbReference>
<evidence type="ECO:0000256" key="12">
    <source>
        <dbReference type="ARBA" id="ARBA00023163"/>
    </source>
</evidence>
<evidence type="ECO:0000256" key="4">
    <source>
        <dbReference type="ARBA" id="ARBA00022491"/>
    </source>
</evidence>
<keyword evidence="11 16" id="KW-0010">Activator</keyword>
<dbReference type="InterPro" id="IPR002078">
    <property type="entry name" value="Sigma_54_int"/>
</dbReference>
<dbReference type="CDD" id="cd00009">
    <property type="entry name" value="AAA"/>
    <property type="match status" value="1"/>
</dbReference>
<name>A0ABV3WU21_9HYPH</name>
<dbReference type="InterPro" id="IPR025943">
    <property type="entry name" value="Sigma_54_int_dom_ATP-bd_2"/>
</dbReference>
<accession>A0ABV3WU21</accession>
<dbReference type="SMART" id="SM00382">
    <property type="entry name" value="AAA"/>
    <property type="match status" value="1"/>
</dbReference>
<keyword evidence="13 16" id="KW-0535">Nitrogen fixation</keyword>
<keyword evidence="3 16" id="KW-0963">Cytoplasm</keyword>
<dbReference type="Pfam" id="PF25601">
    <property type="entry name" value="AAA_lid_14"/>
    <property type="match status" value="1"/>
</dbReference>
<comment type="caution">
    <text evidence="19">The sequence shown here is derived from an EMBL/GenBank/DDBJ whole genome shotgun (WGS) entry which is preliminary data.</text>
</comment>
<dbReference type="PANTHER" id="PTHR32071:SF95">
    <property type="entry name" value="DNA-BINDING TRANSCRIPTIONAL REGULATOR NTRC"/>
    <property type="match status" value="1"/>
</dbReference>
<dbReference type="InterPro" id="IPR027417">
    <property type="entry name" value="P-loop_NTPase"/>
</dbReference>
<evidence type="ECO:0000256" key="6">
    <source>
        <dbReference type="ARBA" id="ARBA00022741"/>
    </source>
</evidence>
<keyword evidence="6 16" id="KW-0547">Nucleotide-binding</keyword>
<dbReference type="CDD" id="cd19928">
    <property type="entry name" value="REC_RcNtrC-like"/>
    <property type="match status" value="1"/>
</dbReference>
<dbReference type="EMBL" id="JAZHFV010000003">
    <property type="protein sequence ID" value="MEX4008030.1"/>
    <property type="molecule type" value="Genomic_DNA"/>
</dbReference>
<evidence type="ECO:0000313" key="19">
    <source>
        <dbReference type="EMBL" id="MEX4008030.1"/>
    </source>
</evidence>
<dbReference type="PROSITE" id="PS50045">
    <property type="entry name" value="SIGMA54_INTERACT_4"/>
    <property type="match status" value="1"/>
</dbReference>
<keyword evidence="10 16" id="KW-0238">DNA-binding</keyword>
<comment type="subcellular location">
    <subcellularLocation>
        <location evidence="1 16">Cytoplasm</location>
    </subcellularLocation>
</comment>
<evidence type="ECO:0000256" key="13">
    <source>
        <dbReference type="ARBA" id="ARBA00023231"/>
    </source>
</evidence>
<evidence type="ECO:0000256" key="5">
    <source>
        <dbReference type="ARBA" id="ARBA00022553"/>
    </source>
</evidence>
<dbReference type="InterPro" id="IPR025662">
    <property type="entry name" value="Sigma_54_int_dom_ATP-bd_1"/>
</dbReference>
<evidence type="ECO:0000256" key="11">
    <source>
        <dbReference type="ARBA" id="ARBA00023159"/>
    </source>
</evidence>